<keyword evidence="7" id="KW-0378">Hydrolase</keyword>
<organism evidence="13 14">
    <name type="scientific">Mesobacillus selenatarsenatis (strain DSM 18680 / JCM 14380 / FERM P-15431 / SF-1)</name>
    <dbReference type="NCBI Taxonomy" id="1321606"/>
    <lineage>
        <taxon>Bacteria</taxon>
        <taxon>Bacillati</taxon>
        <taxon>Bacillota</taxon>
        <taxon>Bacilli</taxon>
        <taxon>Bacillales</taxon>
        <taxon>Bacillaceae</taxon>
        <taxon>Mesobacillus</taxon>
    </lineage>
</organism>
<evidence type="ECO:0000313" key="14">
    <source>
        <dbReference type="Proteomes" id="UP000031014"/>
    </source>
</evidence>
<keyword evidence="14" id="KW-1185">Reference proteome</keyword>
<comment type="caution">
    <text evidence="13">The sequence shown here is derived from an EMBL/GenBank/DDBJ whole genome shotgun (WGS) entry which is preliminary data.</text>
</comment>
<dbReference type="EMBL" id="BASE01000048">
    <property type="protein sequence ID" value="GAM14237.1"/>
    <property type="molecule type" value="Genomic_DNA"/>
</dbReference>
<comment type="catalytic activity">
    <reaction evidence="11">
        <text>S-methyl-5'-thioadenosine + phosphate = 5-(methylsulfanyl)-alpha-D-ribose 1-phosphate + adenine</text>
        <dbReference type="Rhea" id="RHEA:11852"/>
        <dbReference type="ChEBI" id="CHEBI:16708"/>
        <dbReference type="ChEBI" id="CHEBI:17509"/>
        <dbReference type="ChEBI" id="CHEBI:43474"/>
        <dbReference type="ChEBI" id="CHEBI:58533"/>
        <dbReference type="EC" id="2.4.2.28"/>
    </reaction>
    <physiologicalReaction direction="left-to-right" evidence="11">
        <dbReference type="Rhea" id="RHEA:11853"/>
    </physiologicalReaction>
</comment>
<evidence type="ECO:0000256" key="5">
    <source>
        <dbReference type="ARBA" id="ARBA00022679"/>
    </source>
</evidence>
<dbReference type="RefSeq" id="WP_041966014.1">
    <property type="nucleotide sequence ID" value="NZ_BASE01000048.1"/>
</dbReference>
<dbReference type="PANTHER" id="PTHR30616:SF2">
    <property type="entry name" value="PURINE NUCLEOSIDE PHOSPHORYLASE LACC1"/>
    <property type="match status" value="1"/>
</dbReference>
<evidence type="ECO:0000313" key="13">
    <source>
        <dbReference type="EMBL" id="GAM14237.1"/>
    </source>
</evidence>
<dbReference type="CDD" id="cd16833">
    <property type="entry name" value="YfiH"/>
    <property type="match status" value="1"/>
</dbReference>
<accession>A0A0A8X5C0</accession>
<dbReference type="SUPFAM" id="SSF64438">
    <property type="entry name" value="CNF1/YfiH-like putative cysteine hydrolases"/>
    <property type="match status" value="1"/>
</dbReference>
<evidence type="ECO:0000256" key="3">
    <source>
        <dbReference type="ARBA" id="ARBA00003215"/>
    </source>
</evidence>
<dbReference type="AlphaFoldDB" id="A0A0A8X5C0"/>
<comment type="catalytic activity">
    <reaction evidence="9">
        <text>adenosine + H2O + H(+) = inosine + NH4(+)</text>
        <dbReference type="Rhea" id="RHEA:24408"/>
        <dbReference type="ChEBI" id="CHEBI:15377"/>
        <dbReference type="ChEBI" id="CHEBI:15378"/>
        <dbReference type="ChEBI" id="CHEBI:16335"/>
        <dbReference type="ChEBI" id="CHEBI:17596"/>
        <dbReference type="ChEBI" id="CHEBI:28938"/>
        <dbReference type="EC" id="3.5.4.4"/>
    </reaction>
    <physiologicalReaction direction="left-to-right" evidence="9">
        <dbReference type="Rhea" id="RHEA:24409"/>
    </physiologicalReaction>
</comment>
<dbReference type="PANTHER" id="PTHR30616">
    <property type="entry name" value="UNCHARACTERIZED PROTEIN YFIH"/>
    <property type="match status" value="1"/>
</dbReference>
<comment type="catalytic activity">
    <reaction evidence="10">
        <text>adenosine + phosphate = alpha-D-ribose 1-phosphate + adenine</text>
        <dbReference type="Rhea" id="RHEA:27642"/>
        <dbReference type="ChEBI" id="CHEBI:16335"/>
        <dbReference type="ChEBI" id="CHEBI:16708"/>
        <dbReference type="ChEBI" id="CHEBI:43474"/>
        <dbReference type="ChEBI" id="CHEBI:57720"/>
        <dbReference type="EC" id="2.4.2.1"/>
    </reaction>
    <physiologicalReaction direction="left-to-right" evidence="10">
        <dbReference type="Rhea" id="RHEA:27643"/>
    </physiologicalReaction>
</comment>
<evidence type="ECO:0000256" key="8">
    <source>
        <dbReference type="ARBA" id="ARBA00022833"/>
    </source>
</evidence>
<dbReference type="GO" id="GO:0017061">
    <property type="term" value="F:S-methyl-5-thioadenosine phosphorylase activity"/>
    <property type="evidence" value="ECO:0007669"/>
    <property type="project" value="UniProtKB-EC"/>
</dbReference>
<reference evidence="13 14" key="1">
    <citation type="submission" date="2013-06" db="EMBL/GenBank/DDBJ databases">
        <title>Whole genome shotgun sequence of Bacillus selenatarsenatis SF-1.</title>
        <authorList>
            <person name="Kuroda M."/>
            <person name="Sei K."/>
            <person name="Yamashita M."/>
            <person name="Ike M."/>
        </authorList>
    </citation>
    <scope>NUCLEOTIDE SEQUENCE [LARGE SCALE GENOMIC DNA]</scope>
    <source>
        <strain evidence="13 14">SF-1</strain>
    </source>
</reference>
<protein>
    <recommendedName>
        <fullName evidence="12">Purine nucleoside phosphorylase</fullName>
    </recommendedName>
</protein>
<keyword evidence="6" id="KW-0479">Metal-binding</keyword>
<evidence type="ECO:0000256" key="7">
    <source>
        <dbReference type="ARBA" id="ARBA00022801"/>
    </source>
</evidence>
<dbReference type="GO" id="GO:0016787">
    <property type="term" value="F:hydrolase activity"/>
    <property type="evidence" value="ECO:0007669"/>
    <property type="project" value="UniProtKB-KW"/>
</dbReference>
<proteinExistence type="inferred from homology"/>
<dbReference type="Pfam" id="PF02578">
    <property type="entry name" value="Cu-oxidase_4"/>
    <property type="match status" value="1"/>
</dbReference>
<name>A0A0A8X5C0_MESS1</name>
<dbReference type="OrthoDB" id="4279at2"/>
<evidence type="ECO:0000256" key="10">
    <source>
        <dbReference type="ARBA" id="ARBA00048968"/>
    </source>
</evidence>
<dbReference type="STRING" id="1321606.SAMD00020551_2385"/>
<evidence type="ECO:0000256" key="9">
    <source>
        <dbReference type="ARBA" id="ARBA00047989"/>
    </source>
</evidence>
<dbReference type="InterPro" id="IPR011324">
    <property type="entry name" value="Cytotoxic_necrot_fac-like_cat"/>
</dbReference>
<dbReference type="InterPro" id="IPR003730">
    <property type="entry name" value="Cu_polyphenol_OxRdtase"/>
</dbReference>
<dbReference type="Proteomes" id="UP000031014">
    <property type="component" value="Unassembled WGS sequence"/>
</dbReference>
<evidence type="ECO:0000256" key="1">
    <source>
        <dbReference type="ARBA" id="ARBA00000553"/>
    </source>
</evidence>
<evidence type="ECO:0000256" key="4">
    <source>
        <dbReference type="ARBA" id="ARBA00007353"/>
    </source>
</evidence>
<comment type="catalytic activity">
    <reaction evidence="1">
        <text>inosine + phosphate = alpha-D-ribose 1-phosphate + hypoxanthine</text>
        <dbReference type="Rhea" id="RHEA:27646"/>
        <dbReference type="ChEBI" id="CHEBI:17368"/>
        <dbReference type="ChEBI" id="CHEBI:17596"/>
        <dbReference type="ChEBI" id="CHEBI:43474"/>
        <dbReference type="ChEBI" id="CHEBI:57720"/>
        <dbReference type="EC" id="2.4.2.1"/>
    </reaction>
    <physiologicalReaction direction="left-to-right" evidence="1">
        <dbReference type="Rhea" id="RHEA:27647"/>
    </physiologicalReaction>
</comment>
<comment type="similarity">
    <text evidence="4 12">Belongs to the purine nucleoside phosphorylase YfiH/LACC1 family.</text>
</comment>
<dbReference type="InterPro" id="IPR038371">
    <property type="entry name" value="Cu_polyphenol_OxRdtase_sf"/>
</dbReference>
<keyword evidence="8" id="KW-0862">Zinc</keyword>
<evidence type="ECO:0000256" key="11">
    <source>
        <dbReference type="ARBA" id="ARBA00049893"/>
    </source>
</evidence>
<dbReference type="Gene3D" id="3.60.140.10">
    <property type="entry name" value="CNF1/YfiH-like putative cysteine hydrolases"/>
    <property type="match status" value="1"/>
</dbReference>
<evidence type="ECO:0000256" key="6">
    <source>
        <dbReference type="ARBA" id="ARBA00022723"/>
    </source>
</evidence>
<sequence>MEPFILESQEYFKVKEWMKCYPGLEVGFTTKNGGVSQQDSFSGLNFGFHVGDEQNAVCENRLLLADKIEFPLSSWVGAEQTHDITIVKIGKSDQGRGSTTYDTSFSRTDGFLTEEQGILLTLCYADCVPLYFIEPETRLIGVAHAGWKGTVHGIAAEMVSKFQQNGAKTEKISAIIGPSICKKCYIVDERVINLVKNILDGVDILPYNQFSEGQYSLDLKELNRQILLKAGVEDGNIHVTDYCTSCHSEHFYSHRRDKGNAGRMMAYIGWKEDSHP</sequence>
<keyword evidence="5" id="KW-0808">Transferase</keyword>
<evidence type="ECO:0000256" key="2">
    <source>
        <dbReference type="ARBA" id="ARBA00001947"/>
    </source>
</evidence>
<gene>
    <name evidence="13" type="ORF">SAMD00020551_2385</name>
</gene>
<dbReference type="NCBIfam" id="TIGR00726">
    <property type="entry name" value="peptidoglycan editing factor PgeF"/>
    <property type="match status" value="1"/>
</dbReference>
<dbReference type="GO" id="GO:0005507">
    <property type="term" value="F:copper ion binding"/>
    <property type="evidence" value="ECO:0007669"/>
    <property type="project" value="TreeGrafter"/>
</dbReference>
<comment type="function">
    <text evidence="3">Purine nucleoside enzyme that catalyzes the phosphorolysis of adenosine and inosine nucleosides, yielding D-ribose 1-phosphate and the respective free bases, adenine and hypoxanthine. Also catalyzes the phosphorolysis of S-methyl-5'-thioadenosine into adenine and S-methyl-5-thio-alpha-D-ribose 1-phosphate. Also has adenosine deaminase activity.</text>
</comment>
<comment type="cofactor">
    <cofactor evidence="2">
        <name>Zn(2+)</name>
        <dbReference type="ChEBI" id="CHEBI:29105"/>
    </cofactor>
</comment>
<evidence type="ECO:0000256" key="12">
    <source>
        <dbReference type="RuleBase" id="RU361274"/>
    </source>
</evidence>